<evidence type="ECO:0000313" key="1">
    <source>
        <dbReference type="EMBL" id="WDH82024.1"/>
    </source>
</evidence>
<dbReference type="PANTHER" id="PTHR42110">
    <property type="entry name" value="L-ASPARAGINASE, PUTATIVE (AFU_ORTHOLOGUE AFUA_3G11890)-RELATED"/>
    <property type="match status" value="1"/>
</dbReference>
<dbReference type="AlphaFoldDB" id="A0AAX3MYY8"/>
<dbReference type="Proteomes" id="UP001221519">
    <property type="component" value="Chromosome"/>
</dbReference>
<accession>A0AAX3MYY8</accession>
<sequence>MLDALLLTEFRGGVMESAHRGHISIVNEKGKVVYFAGDPHFKTFTRSAAKPLQAIPGIRAGIQEKYGFTSEEIALMVSSHRSEDFHQRVLMQMKNKIGVDETGLVCAPSYPLHEESRTEYIKKEGHKRRILHNCSGKHMGVLAYTKLKGADASTYADPLHPVQQEIKEVISQLTEVSQEELSPGTDGCGFPVYALPISGMARAFLKLACPDLIADESTRQAAQLITAAMNTAPEMVGGTGRVDTVLLQDSNIVAKGGFQGVFCFALREERLGISFKVLDGSEEEWGLITASILEQIGYRNQATLNALRKQFSQDIRNDAGTVVGTAQPVFVLQHENSSGLEPSFKDQ</sequence>
<protein>
    <submittedName>
        <fullName evidence="1">Asparaginase</fullName>
    </submittedName>
</protein>
<dbReference type="Pfam" id="PF06089">
    <property type="entry name" value="Asparaginase_II"/>
    <property type="match status" value="1"/>
</dbReference>
<dbReference type="Proteomes" id="UP001220962">
    <property type="component" value="Chromosome"/>
</dbReference>
<dbReference type="InterPro" id="IPR010349">
    <property type="entry name" value="Asparaginase_II"/>
</dbReference>
<evidence type="ECO:0000313" key="4">
    <source>
        <dbReference type="Proteomes" id="UP001221519"/>
    </source>
</evidence>
<organism evidence="1 3">
    <name type="scientific">Paenibacillus urinalis</name>
    <dbReference type="NCBI Taxonomy" id="521520"/>
    <lineage>
        <taxon>Bacteria</taxon>
        <taxon>Bacillati</taxon>
        <taxon>Bacillota</taxon>
        <taxon>Bacilli</taxon>
        <taxon>Bacillales</taxon>
        <taxon>Paenibacillaceae</taxon>
        <taxon>Paenibacillus</taxon>
    </lineage>
</organism>
<evidence type="ECO:0000313" key="2">
    <source>
        <dbReference type="EMBL" id="WDI01753.1"/>
    </source>
</evidence>
<dbReference type="RefSeq" id="WP_047913749.1">
    <property type="nucleotide sequence ID" value="NZ_CP118101.1"/>
</dbReference>
<gene>
    <name evidence="1" type="ORF">PUW23_21510</name>
    <name evidence="2" type="ORF">PUW25_21400</name>
</gene>
<dbReference type="EMBL" id="CP118108">
    <property type="protein sequence ID" value="WDI01753.1"/>
    <property type="molecule type" value="Genomic_DNA"/>
</dbReference>
<proteinExistence type="predicted"/>
<dbReference type="PANTHER" id="PTHR42110:SF1">
    <property type="entry name" value="L-ASPARAGINASE, PUTATIVE (AFU_ORTHOLOGUE AFUA_3G11890)-RELATED"/>
    <property type="match status" value="1"/>
</dbReference>
<reference evidence="1 4" key="1">
    <citation type="submission" date="2023-02" db="EMBL/GenBank/DDBJ databases">
        <title>Pathogen: clinical or host-associated sample.</title>
        <authorList>
            <person name="Hergert J."/>
            <person name="Casey R."/>
            <person name="Wagner J."/>
            <person name="Young E.L."/>
            <person name="Oakeson K.F."/>
        </authorList>
    </citation>
    <scope>NUCLEOTIDE SEQUENCE</scope>
    <source>
        <strain evidence="2 4">2022CK-00829</strain>
        <strain evidence="1">2022CK-00830</strain>
    </source>
</reference>
<keyword evidence="4" id="KW-1185">Reference proteome</keyword>
<dbReference type="EMBL" id="CP118101">
    <property type="protein sequence ID" value="WDH82024.1"/>
    <property type="molecule type" value="Genomic_DNA"/>
</dbReference>
<evidence type="ECO:0000313" key="3">
    <source>
        <dbReference type="Proteomes" id="UP001220962"/>
    </source>
</evidence>
<name>A0AAX3MYY8_9BACL</name>